<dbReference type="NCBIfam" id="TIGR01254">
    <property type="entry name" value="sfuA"/>
    <property type="match status" value="1"/>
</dbReference>
<dbReference type="NCBIfam" id="TIGR04288">
    <property type="entry name" value="CGP_CTERM"/>
    <property type="match status" value="1"/>
</dbReference>
<dbReference type="CDD" id="cd13545">
    <property type="entry name" value="PBP2_TbpA"/>
    <property type="match status" value="1"/>
</dbReference>
<dbReference type="OrthoDB" id="130870at2157"/>
<proteinExistence type="predicted"/>
<dbReference type="AlphaFoldDB" id="A0A097QV15"/>
<dbReference type="Pfam" id="PF13531">
    <property type="entry name" value="SBP_bac_11"/>
    <property type="match status" value="1"/>
</dbReference>
<evidence type="ECO:0000256" key="2">
    <source>
        <dbReference type="SAM" id="MobiDB-lite"/>
    </source>
</evidence>
<dbReference type="GO" id="GO:0015888">
    <property type="term" value="P:thiamine transport"/>
    <property type="evidence" value="ECO:0007669"/>
    <property type="project" value="InterPro"/>
</dbReference>
<dbReference type="Proteomes" id="UP000029980">
    <property type="component" value="Chromosome"/>
</dbReference>
<dbReference type="InterPro" id="IPR005948">
    <property type="entry name" value="ThiB-like"/>
</dbReference>
<gene>
    <name evidence="3" type="ORF">TEU_08155</name>
</gene>
<dbReference type="RefSeq" id="WP_050003276.1">
    <property type="nucleotide sequence ID" value="NZ_CP008887.1"/>
</dbReference>
<dbReference type="KEGG" id="teu:TEU_08155"/>
<accession>A0A097QV15</accession>
<dbReference type="PANTHER" id="PTHR30006:SF2">
    <property type="entry name" value="ABC TRANSPORTER SUBSTRATE-BINDING PROTEIN"/>
    <property type="match status" value="1"/>
</dbReference>
<dbReference type="HOGENOM" id="CLU_026974_6_1_2"/>
<organism evidence="3 4">
    <name type="scientific">Thermococcus eurythermalis</name>
    <dbReference type="NCBI Taxonomy" id="1505907"/>
    <lineage>
        <taxon>Archaea</taxon>
        <taxon>Methanobacteriati</taxon>
        <taxon>Methanobacteriota</taxon>
        <taxon>Thermococci</taxon>
        <taxon>Thermococcales</taxon>
        <taxon>Thermococcaceae</taxon>
        <taxon>Thermococcus</taxon>
    </lineage>
</organism>
<feature type="compositionally biased region" description="Polar residues" evidence="2">
    <location>
        <begin position="348"/>
        <end position="357"/>
    </location>
</feature>
<dbReference type="PANTHER" id="PTHR30006">
    <property type="entry name" value="THIAMINE-BINDING PERIPLASMIC PROTEIN-RELATED"/>
    <property type="match status" value="1"/>
</dbReference>
<dbReference type="EMBL" id="CP008887">
    <property type="protein sequence ID" value="AIU70303.1"/>
    <property type="molecule type" value="Genomic_DNA"/>
</dbReference>
<name>A0A097QV15_9EURY</name>
<evidence type="ECO:0000313" key="4">
    <source>
        <dbReference type="Proteomes" id="UP000029980"/>
    </source>
</evidence>
<dbReference type="GeneID" id="25153406"/>
<reference evidence="3 4" key="1">
    <citation type="journal article" date="2015" name="Int. J. Syst. Evol. Microbiol.">
        <title>Thermococcus eurythermalis sp. nov., a conditional piezophilic hyperthermophilic archaeon with a wide temperature range isolated from an oil-immersed chimney in the Guaymas Basin.</title>
        <authorList>
            <person name="Zhao W."/>
            <person name="Zeng X."/>
            <person name="Xiao X."/>
        </authorList>
    </citation>
    <scope>NUCLEOTIDE SEQUENCE [LARGE SCALE GENOMIC DNA]</scope>
    <source>
        <strain evidence="3 4">A501</strain>
    </source>
</reference>
<sequence>MKRLASLLIVAVFALSLFGAVPATAKETPTLTVYSYESIEPWMKEIIPIFENEYGAKVRLVTFGDAGEVLSKLILEKDNPQADVVIGIDNSYLQKAIQAEVLIPYRPENAGYIPEWIIEDFDPTFHLTPYDYGAIAIVYKKDVVKNPPKTFEDLTKPEWKGKLIVENPLTSSTGMAFFLWTIGVYGDMWPYYWEKLKQNDVIIVKGWGEGWEMWDKNQAPLFVSYATDPAYSACNYNDTSIGVVFLNNTAYVQIEGAGIVKGTKNLELAKKFINFLISKEAQEKLPLNQWMYPVNKEVELPPCFSYALDVSSAKVISITSEELAKNTDKWLREWRALMVEGKKPEEISPTQTATASNTGETESQGGEGSGICGPGAVIGLAVLPLALRRRL</sequence>
<keyword evidence="4" id="KW-1185">Reference proteome</keyword>
<dbReference type="SUPFAM" id="SSF53850">
    <property type="entry name" value="Periplasmic binding protein-like II"/>
    <property type="match status" value="1"/>
</dbReference>
<dbReference type="STRING" id="1505907.TEU_08155"/>
<dbReference type="InterPro" id="IPR026045">
    <property type="entry name" value="Ferric-bd"/>
</dbReference>
<dbReference type="Gene3D" id="3.40.190.10">
    <property type="entry name" value="Periplasmic binding protein-like II"/>
    <property type="match status" value="2"/>
</dbReference>
<protein>
    <submittedName>
        <fullName evidence="3">ABC transporter substrate-binding protein</fullName>
    </submittedName>
</protein>
<dbReference type="GO" id="GO:0030975">
    <property type="term" value="F:thiamine binding"/>
    <property type="evidence" value="ECO:0007669"/>
    <property type="project" value="InterPro"/>
</dbReference>
<keyword evidence="1" id="KW-0732">Signal</keyword>
<feature type="region of interest" description="Disordered" evidence="2">
    <location>
        <begin position="342"/>
        <end position="370"/>
    </location>
</feature>
<dbReference type="InterPro" id="IPR027552">
    <property type="entry name" value="CGP_CTERM"/>
</dbReference>
<evidence type="ECO:0000313" key="3">
    <source>
        <dbReference type="EMBL" id="AIU70303.1"/>
    </source>
</evidence>
<evidence type="ECO:0000256" key="1">
    <source>
        <dbReference type="ARBA" id="ARBA00022729"/>
    </source>
</evidence>
<dbReference type="PIRSF" id="PIRSF002825">
    <property type="entry name" value="CfbpA"/>
    <property type="match status" value="1"/>
</dbReference>